<gene>
    <name evidence="1" type="ORF">NOI20_16485</name>
</gene>
<reference evidence="1" key="1">
    <citation type="submission" date="2022-07" db="EMBL/GenBank/DDBJ databases">
        <authorList>
            <person name="Otstavnykh N."/>
            <person name="Isaeva M."/>
            <person name="Bystritskaya E."/>
        </authorList>
    </citation>
    <scope>NUCLEOTIDE SEQUENCE</scope>
    <source>
        <strain evidence="1">10Alg 79</strain>
    </source>
</reference>
<dbReference type="AlphaFoldDB" id="A0AAJ1UGY8"/>
<accession>A0AAJ1UGY8</accession>
<dbReference type="Proteomes" id="UP001227162">
    <property type="component" value="Unassembled WGS sequence"/>
</dbReference>
<dbReference type="RefSeq" id="WP_317627338.1">
    <property type="nucleotide sequence ID" value="NZ_JANFFA010000005.1"/>
</dbReference>
<name>A0AAJ1UGY8_9RHOB</name>
<proteinExistence type="predicted"/>
<comment type="caution">
    <text evidence="1">The sequence shown here is derived from an EMBL/GenBank/DDBJ whole genome shotgun (WGS) entry which is preliminary data.</text>
</comment>
<evidence type="ECO:0000313" key="1">
    <source>
        <dbReference type="EMBL" id="MDQ2095717.1"/>
    </source>
</evidence>
<sequence>MKPPLLTEVMAVIAGELGELARIAQALDQKIAVLVPAPMEDEQRKAIQRIDMLHQSLRDLTAVLGRIAADESNGHPARIEDICRDVQQAYIRERLLAVGVATCPPDAVDGQVDLF</sequence>
<organism evidence="1 2">
    <name type="scientific">Rhodalgimonas zhirmunskyi</name>
    <dbReference type="NCBI Taxonomy" id="2964767"/>
    <lineage>
        <taxon>Bacteria</taxon>
        <taxon>Pseudomonadati</taxon>
        <taxon>Pseudomonadota</taxon>
        <taxon>Alphaproteobacteria</taxon>
        <taxon>Rhodobacterales</taxon>
        <taxon>Roseobacteraceae</taxon>
        <taxon>Rhodalgimonas</taxon>
    </lineage>
</organism>
<dbReference type="EMBL" id="JANFFA010000005">
    <property type="protein sequence ID" value="MDQ2095717.1"/>
    <property type="molecule type" value="Genomic_DNA"/>
</dbReference>
<protein>
    <submittedName>
        <fullName evidence="1">Uncharacterized protein</fullName>
    </submittedName>
</protein>
<evidence type="ECO:0000313" key="2">
    <source>
        <dbReference type="Proteomes" id="UP001227162"/>
    </source>
</evidence>
<reference evidence="1" key="2">
    <citation type="submission" date="2023-04" db="EMBL/GenBank/DDBJ databases">
        <title>'Rhodoalgimonas zhirmunskyi' gen. nov., isolated from a red alga.</title>
        <authorList>
            <person name="Nedashkovskaya O.I."/>
            <person name="Otstavnykh N.Y."/>
            <person name="Bystritskaya E.P."/>
            <person name="Balabanova L.A."/>
            <person name="Isaeva M.P."/>
        </authorList>
    </citation>
    <scope>NUCLEOTIDE SEQUENCE</scope>
    <source>
        <strain evidence="1">10Alg 79</strain>
    </source>
</reference>
<keyword evidence="2" id="KW-1185">Reference proteome</keyword>